<dbReference type="EMBL" id="MRBO01000249">
    <property type="protein sequence ID" value="KAB2586099.1"/>
    <property type="molecule type" value="Genomic_DNA"/>
</dbReference>
<name>A0A5N5E6K0_RHOER</name>
<feature type="signal peptide" evidence="1">
    <location>
        <begin position="1"/>
        <end position="21"/>
    </location>
</feature>
<accession>A0A5N5E6K0</accession>
<dbReference type="InterPro" id="IPR011089">
    <property type="entry name" value="GmrSD_C"/>
</dbReference>
<comment type="caution">
    <text evidence="3">The sequence shown here is derived from an EMBL/GenBank/DDBJ whole genome shotgun (WGS) entry which is preliminary data.</text>
</comment>
<feature type="chain" id="PRO_5039605479" description="GmrSD restriction endonucleases C-terminal domain-containing protein" evidence="1">
    <location>
        <begin position="22"/>
        <end position="240"/>
    </location>
</feature>
<feature type="domain" description="GmrSD restriction endonucleases C-terminal" evidence="2">
    <location>
        <begin position="91"/>
        <end position="219"/>
    </location>
</feature>
<sequence>MAWVAGAAVAAGVALATYPDAAPAVPPQVPSAEVLQSAVKVAGLIESSSAVDQVPNVSGYQRGCGKGESCSFGPAWTDDYDGPGGHDGCDSRNNVLAQQLIAVETKPGTRNCVVIAGTLQDSYTGTTIEFEKADASAVQIDHVYPLARAWKMGASTWTVDKRIQFANDIDRNLMAVDGPTNGKKSDKGLDEWMPPNTAYGCEYAARYLTVARDYALSVTTGDLHSASLACGLDPEITKEK</sequence>
<evidence type="ECO:0000256" key="1">
    <source>
        <dbReference type="SAM" id="SignalP"/>
    </source>
</evidence>
<dbReference type="Proteomes" id="UP000325576">
    <property type="component" value="Unassembled WGS sequence"/>
</dbReference>
<dbReference type="AlphaFoldDB" id="A0A5N5E6K0"/>
<evidence type="ECO:0000313" key="4">
    <source>
        <dbReference type="Proteomes" id="UP000325576"/>
    </source>
</evidence>
<evidence type="ECO:0000313" key="3">
    <source>
        <dbReference type="EMBL" id="KAB2586099.1"/>
    </source>
</evidence>
<gene>
    <name evidence="3" type="ORF">BS297_07200</name>
</gene>
<protein>
    <recommendedName>
        <fullName evidence="2">GmrSD restriction endonucleases C-terminal domain-containing protein</fullName>
    </recommendedName>
</protein>
<proteinExistence type="predicted"/>
<dbReference type="PANTHER" id="PTHR24094:SF15">
    <property type="entry name" value="AMP-DEPENDENT SYNTHETASE_LIGASE DOMAIN-CONTAINING PROTEIN-RELATED"/>
    <property type="match status" value="1"/>
</dbReference>
<organism evidence="3 4">
    <name type="scientific">Rhodococcus erythropolis</name>
    <name type="common">Arthrobacter picolinophilus</name>
    <dbReference type="NCBI Taxonomy" id="1833"/>
    <lineage>
        <taxon>Bacteria</taxon>
        <taxon>Bacillati</taxon>
        <taxon>Actinomycetota</taxon>
        <taxon>Actinomycetes</taxon>
        <taxon>Mycobacteriales</taxon>
        <taxon>Nocardiaceae</taxon>
        <taxon>Rhodococcus</taxon>
        <taxon>Rhodococcus erythropolis group</taxon>
    </lineage>
</organism>
<evidence type="ECO:0000259" key="2">
    <source>
        <dbReference type="Pfam" id="PF07510"/>
    </source>
</evidence>
<keyword evidence="1" id="KW-0732">Signal</keyword>
<dbReference type="Pfam" id="PF07510">
    <property type="entry name" value="GmrSD_C"/>
    <property type="match status" value="1"/>
</dbReference>
<dbReference type="PANTHER" id="PTHR24094">
    <property type="entry name" value="SECRETED PROTEIN"/>
    <property type="match status" value="1"/>
</dbReference>
<reference evidence="3 4" key="1">
    <citation type="journal article" date="2017" name="Poromechanics V (2013)">
        <title>Genomic Characterization of the Arsenic-Tolerant Actinobacterium, &lt;i&gt;Rhodococcus erythropolis&lt;/i&gt; S43.</title>
        <authorList>
            <person name="Retamal-Morales G."/>
            <person name="Mehnert M."/>
            <person name="Schwabe R."/>
            <person name="Tischler D."/>
            <person name="Schloemann M."/>
            <person name="Levican G.J."/>
        </authorList>
    </citation>
    <scope>NUCLEOTIDE SEQUENCE [LARGE SCALE GENOMIC DNA]</scope>
    <source>
        <strain evidence="3 4">S43</strain>
    </source>
</reference>